<dbReference type="EMBL" id="CAJHNH020000224">
    <property type="protein sequence ID" value="CAG5116218.1"/>
    <property type="molecule type" value="Genomic_DNA"/>
</dbReference>
<evidence type="ECO:0000259" key="5">
    <source>
        <dbReference type="Pfam" id="PF23345"/>
    </source>
</evidence>
<dbReference type="InterPro" id="IPR056547">
    <property type="entry name" value="NUP160_helical"/>
</dbReference>
<dbReference type="GO" id="GO:0017056">
    <property type="term" value="F:structural constituent of nuclear pore"/>
    <property type="evidence" value="ECO:0007669"/>
    <property type="project" value="TreeGrafter"/>
</dbReference>
<comment type="caution">
    <text evidence="7">The sequence shown here is derived from an EMBL/GenBank/DDBJ whole genome shotgun (WGS) entry which is preliminary data.</text>
</comment>
<dbReference type="Pfam" id="PF23345">
    <property type="entry name" value="NUP160_helical"/>
    <property type="match status" value="1"/>
</dbReference>
<evidence type="ECO:0000259" key="4">
    <source>
        <dbReference type="Pfam" id="PF11715"/>
    </source>
</evidence>
<sequence>MFREVSVPSVGASRWKAITICTGASASTLQDIKVPESCGGYAYRDAGVSGSSVRNRFIYWRTYQDILELVEESLDLSLSGNLVRYRFQDTPILPKVTVHESHGNVVVLVATVASVHRLVFPHPNQLTRQQTFILSDQNASSIFYDASLPDDPKNQVLLTPGGSINSHLLGGASCVCHDGHALFVLATNTGGLLIVKMPPVGVAGVVIQQELSCSSVMKKLWNGIIPGALRASQPAGEMAVSLELMSVNGEIYVFTVCRDFRLRVWSMKSKDCVFVENLLDYTSEELDDAGTTAVANSFGHVIKAVLGENTSDICAYLSLQNKAKFVFLTPVIENGKIRMEHVTTLDKSPPEDLVDFVATEDYLMSLWTTQAGDTQVLTTSLVQPEGNLSSAWEPVVLAASLDFLVVPQNRDPRDVYLERIFAPGLFAPQDIMKALSVYRRRPMPSVEVETLYNMASLKEEVSNAVDSEIRNIALEDEVPEVSEDNFVQLQHEQWEKFYSGCCQYKQVGDKAKGLTADPVTGMFCIIKKSTFSVLRPCDKTEELYLSPTIRLPVFFIERAGFTADGKMKFADDVRLLCDAVQFVNSRIPPDAACMFLSCLQSLHPPEYLVEKLQDMIRTDQEATDTLIRKARQMTSLVSTMEAIFNMLEFRDVAADQMEEAAGHQHYSNLFTGTLAMSILTQSFQQLVSLRFDFVRDLTVFLVVVSSLKERAGLAQSVKDTIMNDLLPKGVDLLRCYKVLVWASQALTTASPNSVLDQNLRQLSTLEITDVSARTTARPSYHTSYVAQMFLEGVGGEQIRQRLASISAGSPAVWRDDLIEFILGLGLLIWPATDDTIFPEYLVRACQYLRLQEYVQLLTPWCSWNEGSCAFFLGLAYLHFHEVHKAVRLFVEASDGVATETFLSQKLLQSEETNHYRLQTLYFLKVIRQLEEHGLPDLVITMATEAINKADKDDPNL</sequence>
<feature type="domain" description="NUP160 middle TPR" evidence="6">
    <location>
        <begin position="829"/>
        <end position="956"/>
    </location>
</feature>
<feature type="domain" description="NUP160 helical" evidence="5">
    <location>
        <begin position="569"/>
        <end position="782"/>
    </location>
</feature>
<accession>A0A8S3YIN9</accession>
<gene>
    <name evidence="7" type="ORF">CUNI_LOCUS1776</name>
</gene>
<evidence type="ECO:0000256" key="1">
    <source>
        <dbReference type="ARBA" id="ARBA00004123"/>
    </source>
</evidence>
<protein>
    <submittedName>
        <fullName evidence="7">Uncharacterized protein</fullName>
    </submittedName>
</protein>
<keyword evidence="3" id="KW-0539">Nucleus</keyword>
<evidence type="ECO:0000256" key="2">
    <source>
        <dbReference type="ARBA" id="ARBA00022448"/>
    </source>
</evidence>
<dbReference type="Proteomes" id="UP000678393">
    <property type="component" value="Unassembled WGS sequence"/>
</dbReference>
<evidence type="ECO:0000313" key="7">
    <source>
        <dbReference type="EMBL" id="CAG5116218.1"/>
    </source>
</evidence>
<feature type="domain" description="Nucleoporin Nup120/160 beta-propeller" evidence="4">
    <location>
        <begin position="56"/>
        <end position="541"/>
    </location>
</feature>
<comment type="subcellular location">
    <subcellularLocation>
        <location evidence="1">Nucleus</location>
    </subcellularLocation>
</comment>
<dbReference type="OrthoDB" id="67716at2759"/>
<organism evidence="7 8">
    <name type="scientific">Candidula unifasciata</name>
    <dbReference type="NCBI Taxonomy" id="100452"/>
    <lineage>
        <taxon>Eukaryota</taxon>
        <taxon>Metazoa</taxon>
        <taxon>Spiralia</taxon>
        <taxon>Lophotrochozoa</taxon>
        <taxon>Mollusca</taxon>
        <taxon>Gastropoda</taxon>
        <taxon>Heterobranchia</taxon>
        <taxon>Euthyneura</taxon>
        <taxon>Panpulmonata</taxon>
        <taxon>Eupulmonata</taxon>
        <taxon>Stylommatophora</taxon>
        <taxon>Helicina</taxon>
        <taxon>Helicoidea</taxon>
        <taxon>Geomitridae</taxon>
        <taxon>Candidula</taxon>
    </lineage>
</organism>
<dbReference type="InterPro" id="IPR021717">
    <property type="entry name" value="Nucleoporin_Nup160"/>
</dbReference>
<keyword evidence="8" id="KW-1185">Reference proteome</keyword>
<name>A0A8S3YIN9_9EUPU</name>
<proteinExistence type="predicted"/>
<evidence type="ECO:0000256" key="3">
    <source>
        <dbReference type="ARBA" id="ARBA00023242"/>
    </source>
</evidence>
<dbReference type="Pfam" id="PF11715">
    <property type="entry name" value="Beta-prop_Nup120_160"/>
    <property type="match status" value="1"/>
</dbReference>
<dbReference type="Pfam" id="PF23354">
    <property type="entry name" value="TPR_NUP160_120_M"/>
    <property type="match status" value="1"/>
</dbReference>
<keyword evidence="2" id="KW-0813">Transport</keyword>
<evidence type="ECO:0000313" key="8">
    <source>
        <dbReference type="Proteomes" id="UP000678393"/>
    </source>
</evidence>
<dbReference type="PANTHER" id="PTHR21286:SF0">
    <property type="entry name" value="NUCLEAR PORE COMPLEX PROTEIN NUP160"/>
    <property type="match status" value="1"/>
</dbReference>
<reference evidence="7" key="1">
    <citation type="submission" date="2021-04" db="EMBL/GenBank/DDBJ databases">
        <authorList>
            <consortium name="Molecular Ecology Group"/>
        </authorList>
    </citation>
    <scope>NUCLEOTIDE SEQUENCE</scope>
</reference>
<dbReference type="AlphaFoldDB" id="A0A8S3YIN9"/>
<dbReference type="InterPro" id="IPR059141">
    <property type="entry name" value="Beta-prop_Nup120_160"/>
</dbReference>
<dbReference type="GO" id="GO:0005643">
    <property type="term" value="C:nuclear pore"/>
    <property type="evidence" value="ECO:0007669"/>
    <property type="project" value="UniProtKB-ARBA"/>
</dbReference>
<feature type="non-terminal residue" evidence="7">
    <location>
        <position position="1"/>
    </location>
</feature>
<evidence type="ECO:0000259" key="6">
    <source>
        <dbReference type="Pfam" id="PF23354"/>
    </source>
</evidence>
<dbReference type="InterPro" id="IPR056535">
    <property type="entry name" value="TPR_NUP160_M"/>
</dbReference>
<dbReference type="PANTHER" id="PTHR21286">
    <property type="entry name" value="NUCLEAR PORE COMPLEX PROTEIN NUP160"/>
    <property type="match status" value="1"/>
</dbReference>